<feature type="compositionally biased region" description="Polar residues" evidence="1">
    <location>
        <begin position="192"/>
        <end position="266"/>
    </location>
</feature>
<accession>A0A078ANK3</accession>
<dbReference type="AlphaFoldDB" id="A0A078ANK3"/>
<feature type="region of interest" description="Disordered" evidence="1">
    <location>
        <begin position="94"/>
        <end position="121"/>
    </location>
</feature>
<dbReference type="InParanoid" id="A0A078ANK3"/>
<dbReference type="Proteomes" id="UP000039865">
    <property type="component" value="Unassembled WGS sequence"/>
</dbReference>
<reference evidence="2 3" key="1">
    <citation type="submission" date="2014-06" db="EMBL/GenBank/DDBJ databases">
        <authorList>
            <person name="Swart Estienne"/>
        </authorList>
    </citation>
    <scope>NUCLEOTIDE SEQUENCE [LARGE SCALE GENOMIC DNA]</scope>
    <source>
        <strain evidence="2 3">130c</strain>
    </source>
</reference>
<gene>
    <name evidence="2" type="primary">Contig16327.g17390</name>
    <name evidence="2" type="ORF">STYLEM_12803</name>
</gene>
<evidence type="ECO:0000256" key="1">
    <source>
        <dbReference type="SAM" id="MobiDB-lite"/>
    </source>
</evidence>
<dbReference type="EMBL" id="CCKQ01012143">
    <property type="protein sequence ID" value="CDW83754.1"/>
    <property type="molecule type" value="Genomic_DNA"/>
</dbReference>
<protein>
    <submittedName>
        <fullName evidence="2">Uncharacterized protein</fullName>
    </submittedName>
</protein>
<evidence type="ECO:0000313" key="3">
    <source>
        <dbReference type="Proteomes" id="UP000039865"/>
    </source>
</evidence>
<organism evidence="2 3">
    <name type="scientific">Stylonychia lemnae</name>
    <name type="common">Ciliate</name>
    <dbReference type="NCBI Taxonomy" id="5949"/>
    <lineage>
        <taxon>Eukaryota</taxon>
        <taxon>Sar</taxon>
        <taxon>Alveolata</taxon>
        <taxon>Ciliophora</taxon>
        <taxon>Intramacronucleata</taxon>
        <taxon>Spirotrichea</taxon>
        <taxon>Stichotrichia</taxon>
        <taxon>Sporadotrichida</taxon>
        <taxon>Oxytrichidae</taxon>
        <taxon>Stylonychinae</taxon>
        <taxon>Stylonychia</taxon>
    </lineage>
</organism>
<feature type="compositionally biased region" description="Polar residues" evidence="1">
    <location>
        <begin position="59"/>
        <end position="80"/>
    </location>
</feature>
<feature type="region of interest" description="Disordered" evidence="1">
    <location>
        <begin position="1"/>
        <end position="80"/>
    </location>
</feature>
<proteinExistence type="predicted"/>
<feature type="compositionally biased region" description="Low complexity" evidence="1">
    <location>
        <begin position="175"/>
        <end position="191"/>
    </location>
</feature>
<evidence type="ECO:0000313" key="2">
    <source>
        <dbReference type="EMBL" id="CDW83754.1"/>
    </source>
</evidence>
<feature type="compositionally biased region" description="Polar residues" evidence="1">
    <location>
        <begin position="296"/>
        <end position="306"/>
    </location>
</feature>
<feature type="compositionally biased region" description="Polar residues" evidence="1">
    <location>
        <begin position="42"/>
        <end position="52"/>
    </location>
</feature>
<sequence length="496" mass="57134">MDIKNQLPMPDSQQQTQNLLQARKQSNSPSNQKRIIKDKRSSNTLTSKNQGVSKMDPNPDNQFQKGNSAGQSKQNQQKMADDNTYIQNSARSQLDQKLGRKPSNIDISNPGVFSPGRQKNDFPPYHCHQSICYFPYQNPGLVQNFQQNNNNQINSQLDNLIQTCNTLKMQLDQQQNLQKNQYQKNDQNPNNHSYDPIQQNQSLDNLDFNDVQQDNNTPASGRNNQQNTEIMINDPNIKNQQQKQRSFNHSKTQNLSQNVFENQNNYKRQKTQGDKGEAIDDNENDEEFLSDDKSYESGNQQRNNQPFMQTDIAVEALTDLKHTYTSRTLNNREKRKIPSGYLNKNDIVDILHPLKLFLIKVKDGTSGEFGEQLKEGLKDFQVNASRFQIELADNNEDIELKILLAQLVEYAKEANEMVLCKLCIKLVKRASCDFVHTSTIGSQCIIQDNYCADCLLKEWDQAQQIGDFMECPQCFDIIQDQEIQKFKDQYQQAAVK</sequence>
<feature type="compositionally biased region" description="Acidic residues" evidence="1">
    <location>
        <begin position="279"/>
        <end position="289"/>
    </location>
</feature>
<feature type="compositionally biased region" description="Polar residues" evidence="1">
    <location>
        <begin position="11"/>
        <end position="33"/>
    </location>
</feature>
<feature type="region of interest" description="Disordered" evidence="1">
    <location>
        <begin position="175"/>
        <end position="306"/>
    </location>
</feature>
<name>A0A078ANK3_STYLE</name>
<keyword evidence="3" id="KW-1185">Reference proteome</keyword>